<dbReference type="AlphaFoldDB" id="C6XDU7"/>
<keyword evidence="2" id="KW-1185">Reference proteome</keyword>
<gene>
    <name evidence="1" type="ordered locus">Msip34_1477</name>
</gene>
<sequence length="149" mass="16615">MHLSKTNAEQLIAIPKSIDQWSGFSPRSNHAGHLIGLAQLIDSDGVYFPGLTLEIEVKAPIVTAECLIQYSIRQRIAKNRLVVYQLEVCPKNKRSHNGVVPIYGPHEHIGDSDPNAVDEPGVDCGNWHESLSWFLKRINCVTFNIDTPC</sequence>
<dbReference type="Proteomes" id="UP000002743">
    <property type="component" value="Chromosome"/>
</dbReference>
<name>C6XDU7_METGS</name>
<evidence type="ECO:0000313" key="2">
    <source>
        <dbReference type="Proteomes" id="UP000002743"/>
    </source>
</evidence>
<dbReference type="STRING" id="582744.Msip34_1477"/>
<proteinExistence type="predicted"/>
<dbReference type="EMBL" id="CP001674">
    <property type="protein sequence ID" value="ACT50722.1"/>
    <property type="molecule type" value="Genomic_DNA"/>
</dbReference>
<dbReference type="KEGG" id="mei:Msip34_1477"/>
<evidence type="ECO:0000313" key="1">
    <source>
        <dbReference type="EMBL" id="ACT50722.1"/>
    </source>
</evidence>
<reference evidence="2" key="1">
    <citation type="submission" date="2009-07" db="EMBL/GenBank/DDBJ databases">
        <title>Complete sequence of chromosome of Methylovorus sp. SIP3-4.</title>
        <authorList>
            <person name="Lucas S."/>
            <person name="Copeland A."/>
            <person name="Lapidus A."/>
            <person name="Glavina del Rio T."/>
            <person name="Tice H."/>
            <person name="Bruce D."/>
            <person name="Goodwin L."/>
            <person name="Pitluck S."/>
            <person name="Clum A."/>
            <person name="Larimer F."/>
            <person name="Land M."/>
            <person name="Hauser L."/>
            <person name="Kyrpides N."/>
            <person name="Mikhailova N."/>
            <person name="Kayluzhnaya M."/>
            <person name="Chistoserdova L."/>
        </authorList>
    </citation>
    <scope>NUCLEOTIDE SEQUENCE [LARGE SCALE GENOMIC DNA]</scope>
    <source>
        <strain evidence="2">SIP3-4</strain>
    </source>
</reference>
<reference evidence="1 2" key="2">
    <citation type="journal article" date="2011" name="J. Bacteriol.">
        <title>Genomes of three methylotrophs from a single niche uncover genetic and metabolic divergence of Methylophilaceae.</title>
        <authorList>
            <person name="Lapidus A."/>
            <person name="Clum A."/>
            <person name="Labutti K."/>
            <person name="Kaluzhnaya M.G."/>
            <person name="Lim S."/>
            <person name="Beck D.A."/>
            <person name="Glavina Del Rio T."/>
            <person name="Nolan M."/>
            <person name="Mavromatis K."/>
            <person name="Huntemann M."/>
            <person name="Lucas S."/>
            <person name="Lidstrom M.E."/>
            <person name="Ivanova N."/>
            <person name="Chistoserdova L."/>
        </authorList>
    </citation>
    <scope>NUCLEOTIDE SEQUENCE [LARGE SCALE GENOMIC DNA]</scope>
    <source>
        <strain evidence="1 2">SIP3-4</strain>
    </source>
</reference>
<accession>C6XDU7</accession>
<dbReference type="HOGENOM" id="CLU_1747495_0_0_4"/>
<protein>
    <submittedName>
        <fullName evidence="1">Uncharacterized protein</fullName>
    </submittedName>
</protein>
<organism evidence="1 2">
    <name type="scientific">Methylovorus glucosotrophus (strain SIP3-4)</name>
    <dbReference type="NCBI Taxonomy" id="582744"/>
    <lineage>
        <taxon>Bacteria</taxon>
        <taxon>Pseudomonadati</taxon>
        <taxon>Pseudomonadota</taxon>
        <taxon>Betaproteobacteria</taxon>
        <taxon>Nitrosomonadales</taxon>
        <taxon>Methylophilaceae</taxon>
        <taxon>Methylovorus</taxon>
    </lineage>
</organism>